<keyword evidence="1" id="KW-0732">Signal</keyword>
<feature type="chain" id="PRO_5013130133" description="DUF538 domain-containing protein" evidence="1">
    <location>
        <begin position="20"/>
        <end position="150"/>
    </location>
</feature>
<dbReference type="Pfam" id="PF04398">
    <property type="entry name" value="DUF538"/>
    <property type="match status" value="1"/>
</dbReference>
<dbReference type="OrthoDB" id="744548at2759"/>
<evidence type="ECO:0008006" key="3">
    <source>
        <dbReference type="Google" id="ProtNLM"/>
    </source>
</evidence>
<dbReference type="PANTHER" id="PTHR31676:SF172">
    <property type="entry name" value="OS01G0595400 PROTEIN"/>
    <property type="match status" value="1"/>
</dbReference>
<organism evidence="2">
    <name type="scientific">Manihot esculenta</name>
    <name type="common">Cassava</name>
    <name type="synonym">Jatropha manihot</name>
    <dbReference type="NCBI Taxonomy" id="3983"/>
    <lineage>
        <taxon>Eukaryota</taxon>
        <taxon>Viridiplantae</taxon>
        <taxon>Streptophyta</taxon>
        <taxon>Embryophyta</taxon>
        <taxon>Tracheophyta</taxon>
        <taxon>Spermatophyta</taxon>
        <taxon>Magnoliopsida</taxon>
        <taxon>eudicotyledons</taxon>
        <taxon>Gunneridae</taxon>
        <taxon>Pentapetalae</taxon>
        <taxon>rosids</taxon>
        <taxon>fabids</taxon>
        <taxon>Malpighiales</taxon>
        <taxon>Euphorbiaceae</taxon>
        <taxon>Crotonoideae</taxon>
        <taxon>Manihoteae</taxon>
        <taxon>Manihot</taxon>
    </lineage>
</organism>
<feature type="signal peptide" evidence="1">
    <location>
        <begin position="1"/>
        <end position="19"/>
    </location>
</feature>
<dbReference type="InterPro" id="IPR036758">
    <property type="entry name" value="At5g01610-like"/>
</dbReference>
<name>A0A2C9W586_MANES</name>
<evidence type="ECO:0000256" key="1">
    <source>
        <dbReference type="SAM" id="SignalP"/>
    </source>
</evidence>
<proteinExistence type="predicted"/>
<dbReference type="PANTHER" id="PTHR31676">
    <property type="entry name" value="T31J12.3 PROTEIN-RELATED"/>
    <property type="match status" value="1"/>
</dbReference>
<dbReference type="InterPro" id="IPR007493">
    <property type="entry name" value="DUF538"/>
</dbReference>
<reference evidence="2" key="1">
    <citation type="submission" date="2016-02" db="EMBL/GenBank/DDBJ databases">
        <title>WGS assembly of Manihot esculenta.</title>
        <authorList>
            <person name="Bredeson J.V."/>
            <person name="Prochnik S.E."/>
            <person name="Lyons J.B."/>
            <person name="Schmutz J."/>
            <person name="Grimwood J."/>
            <person name="Vrebalov J."/>
            <person name="Bart R.S."/>
            <person name="Amuge T."/>
            <person name="Ferguson M.E."/>
            <person name="Green R."/>
            <person name="Putnam N."/>
            <person name="Stites J."/>
            <person name="Rounsley S."/>
            <person name="Rokhsar D.S."/>
        </authorList>
    </citation>
    <scope>NUCLEOTIDE SEQUENCE [LARGE SCALE GENOMIC DNA]</scope>
    <source>
        <tissue evidence="2">Leaf</tissue>
    </source>
</reference>
<dbReference type="OMA" id="RCDIILP"/>
<dbReference type="STRING" id="3983.A0A2C9W586"/>
<dbReference type="Gene3D" id="2.30.240.10">
    <property type="entry name" value="At5g01610-like"/>
    <property type="match status" value="1"/>
</dbReference>
<dbReference type="SUPFAM" id="SSF141562">
    <property type="entry name" value="At5g01610-like"/>
    <property type="match status" value="1"/>
</dbReference>
<sequence length="150" mass="16260">MAKLLSLFSFFLLTALSSSESPNPYPPTAAHVQLTNYGFPIGLLPSSVLNYTLDSPSGVFSIDFGGACKVTLPPDNYLATYSKKVTGKIAQGQIAELDGIRVRAFFKWWSITGIRANGENLVFEVGMVTAKYPSKKFNESPECEGKHSAS</sequence>
<dbReference type="AlphaFoldDB" id="A0A2C9W586"/>
<gene>
    <name evidence="2" type="ORF">MANES_03G068700</name>
</gene>
<protein>
    <recommendedName>
        <fullName evidence="3">DUF538 domain-containing protein</fullName>
    </recommendedName>
</protein>
<accession>A0A2C9W586</accession>
<dbReference type="EMBL" id="CM004389">
    <property type="protein sequence ID" value="OAY54363.1"/>
    <property type="molecule type" value="Genomic_DNA"/>
</dbReference>
<evidence type="ECO:0000313" key="2">
    <source>
        <dbReference type="EMBL" id="OAY54363.1"/>
    </source>
</evidence>